<dbReference type="SUPFAM" id="SSF54236">
    <property type="entry name" value="Ubiquitin-like"/>
    <property type="match status" value="1"/>
</dbReference>
<accession>A0A914IC90</accession>
<organism evidence="6 7">
    <name type="scientific">Globodera rostochiensis</name>
    <name type="common">Golden nematode worm</name>
    <name type="synonym">Heterodera rostochiensis</name>
    <dbReference type="NCBI Taxonomy" id="31243"/>
    <lineage>
        <taxon>Eukaryota</taxon>
        <taxon>Metazoa</taxon>
        <taxon>Ecdysozoa</taxon>
        <taxon>Nematoda</taxon>
        <taxon>Chromadorea</taxon>
        <taxon>Rhabditida</taxon>
        <taxon>Tylenchina</taxon>
        <taxon>Tylenchomorpha</taxon>
        <taxon>Tylenchoidea</taxon>
        <taxon>Heteroderidae</taxon>
        <taxon>Heteroderinae</taxon>
        <taxon>Globodera</taxon>
    </lineage>
</organism>
<evidence type="ECO:0000313" key="6">
    <source>
        <dbReference type="Proteomes" id="UP000887572"/>
    </source>
</evidence>
<keyword evidence="3" id="KW-0472">Membrane</keyword>
<evidence type="ECO:0000256" key="1">
    <source>
        <dbReference type="ARBA" id="ARBA00004202"/>
    </source>
</evidence>
<dbReference type="SMART" id="SM01196">
    <property type="entry name" value="FERM_C"/>
    <property type="match status" value="1"/>
</dbReference>
<dbReference type="GO" id="GO:0005886">
    <property type="term" value="C:plasma membrane"/>
    <property type="evidence" value="ECO:0007669"/>
    <property type="project" value="UniProtKB-SubCell"/>
</dbReference>
<reference evidence="7" key="1">
    <citation type="submission" date="2022-11" db="UniProtKB">
        <authorList>
            <consortium name="WormBaseParasite"/>
        </authorList>
    </citation>
    <scope>IDENTIFICATION</scope>
</reference>
<feature type="compositionally biased region" description="Low complexity" evidence="4">
    <location>
        <begin position="451"/>
        <end position="460"/>
    </location>
</feature>
<evidence type="ECO:0000259" key="5">
    <source>
        <dbReference type="PROSITE" id="PS50057"/>
    </source>
</evidence>
<feature type="compositionally biased region" description="Low complexity" evidence="4">
    <location>
        <begin position="470"/>
        <end position="483"/>
    </location>
</feature>
<keyword evidence="2" id="KW-1003">Cell membrane</keyword>
<dbReference type="InterPro" id="IPR000299">
    <property type="entry name" value="FERM_domain"/>
</dbReference>
<dbReference type="CDD" id="cd14473">
    <property type="entry name" value="FERM_B-lobe"/>
    <property type="match status" value="1"/>
</dbReference>
<evidence type="ECO:0000256" key="4">
    <source>
        <dbReference type="SAM" id="MobiDB-lite"/>
    </source>
</evidence>
<comment type="subcellular location">
    <subcellularLocation>
        <location evidence="1">Cell membrane</location>
        <topology evidence="1">Peripheral membrane protein</topology>
    </subcellularLocation>
</comment>
<dbReference type="Proteomes" id="UP000887572">
    <property type="component" value="Unplaced"/>
</dbReference>
<dbReference type="InterPro" id="IPR014352">
    <property type="entry name" value="FERM/acyl-CoA-bd_prot_sf"/>
</dbReference>
<dbReference type="InterPro" id="IPR019749">
    <property type="entry name" value="Band_41_domain"/>
</dbReference>
<proteinExistence type="predicted"/>
<feature type="domain" description="FERM" evidence="5">
    <location>
        <begin position="1"/>
        <end position="248"/>
    </location>
</feature>
<sequence>MSSKALNVRVITMEAELEFSILPSTTGKQLFDQVKVLKQDIKKEQNLQFKFRAKFYPEDVAEEIIQDVTLRLFYLQVKDLLLTDEAKYGDHAKEEHGSGSLASDRLIPQRVLNQFKMNMSEWENRVITWWADHRGMNRETAMLEYLKIAQDLDQYGYFSIRNKKGSELFLGVDALGLTIYDQQNDKLNPKVGFPWSEICNISFNDKKFVIKPVDQKAQDFVFYAPRLRINKRILTLRQTLIKRADTLDLELNNFRTSIEELSDHIEQVATEIGRRMEYHATCDKVATLSKGPWRTVQPCPPVRAQSVTVPDNSISQGREPDADHQLGFLVEFFYTRPKIQEPGGIVLRGIHARANNQGAYVVVLSDDNVSGQRAKSETGQERSNRVLRGSVLPSVLFVLRDGQYITSIRNVRSDQSVNNNRKSVNNKFKQQKSVYNKVKQRKVGNNKHQTAHQVHQTAQQVHKRHDTKQAWTTSPSSTASAQSCTDTHSDVDNESKQHIKRSEWNRPQTNPGQRVQAAHREFKGNSGHCSQYTIGQVVSALVSFSQW</sequence>
<dbReference type="GO" id="GO:0003779">
    <property type="term" value="F:actin binding"/>
    <property type="evidence" value="ECO:0007669"/>
    <property type="project" value="InterPro"/>
</dbReference>
<dbReference type="SUPFAM" id="SSF47031">
    <property type="entry name" value="Second domain of FERM"/>
    <property type="match status" value="1"/>
</dbReference>
<feature type="region of interest" description="Disordered" evidence="4">
    <location>
        <begin position="442"/>
        <end position="516"/>
    </location>
</feature>
<dbReference type="Pfam" id="PF00373">
    <property type="entry name" value="FERM_M"/>
    <property type="match status" value="1"/>
</dbReference>
<dbReference type="InterPro" id="IPR018980">
    <property type="entry name" value="FERM_PH-like_C"/>
</dbReference>
<evidence type="ECO:0000313" key="7">
    <source>
        <dbReference type="WBParaSite" id="Gr19_v10_g9492.t1"/>
    </source>
</evidence>
<dbReference type="PROSITE" id="PS50057">
    <property type="entry name" value="FERM_3"/>
    <property type="match status" value="1"/>
</dbReference>
<dbReference type="SUPFAM" id="SSF50729">
    <property type="entry name" value="PH domain-like"/>
    <property type="match status" value="1"/>
</dbReference>
<dbReference type="InterPro" id="IPR035963">
    <property type="entry name" value="FERM_2"/>
</dbReference>
<name>A0A914IC90_GLORO</name>
<dbReference type="SMART" id="SM00295">
    <property type="entry name" value="B41"/>
    <property type="match status" value="1"/>
</dbReference>
<dbReference type="WBParaSite" id="Gr19_v10_g9492.t1">
    <property type="protein sequence ID" value="Gr19_v10_g9492.t1"/>
    <property type="gene ID" value="Gr19_v10_g9492"/>
</dbReference>
<evidence type="ECO:0000256" key="3">
    <source>
        <dbReference type="ARBA" id="ARBA00023136"/>
    </source>
</evidence>
<dbReference type="Gene3D" id="3.10.20.90">
    <property type="entry name" value="Phosphatidylinositol 3-kinase Catalytic Subunit, Chain A, domain 1"/>
    <property type="match status" value="1"/>
</dbReference>
<dbReference type="InterPro" id="IPR011993">
    <property type="entry name" value="PH-like_dom_sf"/>
</dbReference>
<evidence type="ECO:0000256" key="2">
    <source>
        <dbReference type="ARBA" id="ARBA00022475"/>
    </source>
</evidence>
<dbReference type="Gene3D" id="1.20.80.10">
    <property type="match status" value="1"/>
</dbReference>
<dbReference type="Gene3D" id="2.30.29.30">
    <property type="entry name" value="Pleckstrin-homology domain (PH domain)/Phosphotyrosine-binding domain (PTB)"/>
    <property type="match status" value="1"/>
</dbReference>
<dbReference type="AlphaFoldDB" id="A0A914IC90"/>
<dbReference type="InterPro" id="IPR019748">
    <property type="entry name" value="FERM_central"/>
</dbReference>
<dbReference type="PANTHER" id="PTHR23281">
    <property type="entry name" value="MERLIN/MOESIN/EZRIN/RADIXIN"/>
    <property type="match status" value="1"/>
</dbReference>
<protein>
    <submittedName>
        <fullName evidence="7">FERM domain-containing protein</fullName>
    </submittedName>
</protein>
<dbReference type="InterPro" id="IPR029071">
    <property type="entry name" value="Ubiquitin-like_domsf"/>
</dbReference>
<dbReference type="InterPro" id="IPR011174">
    <property type="entry name" value="ERM"/>
</dbReference>
<dbReference type="Pfam" id="PF09380">
    <property type="entry name" value="FERM_C"/>
    <property type="match status" value="1"/>
</dbReference>
<feature type="compositionally biased region" description="Basic and acidic residues" evidence="4">
    <location>
        <begin position="487"/>
        <end position="504"/>
    </location>
</feature>
<keyword evidence="6" id="KW-1185">Reference proteome</keyword>